<comment type="caution">
    <text evidence="1">The sequence shown here is derived from an EMBL/GenBank/DDBJ whole genome shotgun (WGS) entry which is preliminary data.</text>
</comment>
<gene>
    <name evidence="1" type="ORF">MLD38_027577</name>
</gene>
<name>A0ACB9P388_9MYRT</name>
<proteinExistence type="predicted"/>
<evidence type="ECO:0000313" key="2">
    <source>
        <dbReference type="Proteomes" id="UP001057402"/>
    </source>
</evidence>
<organism evidence="1 2">
    <name type="scientific">Melastoma candidum</name>
    <dbReference type="NCBI Taxonomy" id="119954"/>
    <lineage>
        <taxon>Eukaryota</taxon>
        <taxon>Viridiplantae</taxon>
        <taxon>Streptophyta</taxon>
        <taxon>Embryophyta</taxon>
        <taxon>Tracheophyta</taxon>
        <taxon>Spermatophyta</taxon>
        <taxon>Magnoliopsida</taxon>
        <taxon>eudicotyledons</taxon>
        <taxon>Gunneridae</taxon>
        <taxon>Pentapetalae</taxon>
        <taxon>rosids</taxon>
        <taxon>malvids</taxon>
        <taxon>Myrtales</taxon>
        <taxon>Melastomataceae</taxon>
        <taxon>Melastomatoideae</taxon>
        <taxon>Melastomateae</taxon>
        <taxon>Melastoma</taxon>
    </lineage>
</organism>
<evidence type="ECO:0000313" key="1">
    <source>
        <dbReference type="EMBL" id="KAI4343027.1"/>
    </source>
</evidence>
<protein>
    <submittedName>
        <fullName evidence="1">Uncharacterized protein</fullName>
    </submittedName>
</protein>
<keyword evidence="2" id="KW-1185">Reference proteome</keyword>
<accession>A0ACB9P388</accession>
<reference evidence="2" key="1">
    <citation type="journal article" date="2023" name="Front. Plant Sci.">
        <title>Chromosomal-level genome assembly of Melastoma candidum provides insights into trichome evolution.</title>
        <authorList>
            <person name="Zhong Y."/>
            <person name="Wu W."/>
            <person name="Sun C."/>
            <person name="Zou P."/>
            <person name="Liu Y."/>
            <person name="Dai S."/>
            <person name="Zhou R."/>
        </authorList>
    </citation>
    <scope>NUCLEOTIDE SEQUENCE [LARGE SCALE GENOMIC DNA]</scope>
</reference>
<sequence length="112" mass="12926">MGRRRGEGRDRREKVKEREERDEEDNAVRGGMVMPTRGSVPSSAFSCFCFLRIYSKSFSASKTRRQAQRARPCRNLALIECVVASSIDSIAMREHDKVTGLKGFVFRILYRY</sequence>
<dbReference type="Proteomes" id="UP001057402">
    <property type="component" value="Chromosome 7"/>
</dbReference>
<dbReference type="EMBL" id="CM042886">
    <property type="protein sequence ID" value="KAI4343027.1"/>
    <property type="molecule type" value="Genomic_DNA"/>
</dbReference>